<dbReference type="AlphaFoldDB" id="G0MY65"/>
<name>G0MY65_CAEBE</name>
<reference evidence="3" key="1">
    <citation type="submission" date="2011-07" db="EMBL/GenBank/DDBJ databases">
        <authorList>
            <consortium name="Caenorhabditis brenneri Sequencing and Analysis Consortium"/>
            <person name="Wilson R.K."/>
        </authorList>
    </citation>
    <scope>NUCLEOTIDE SEQUENCE [LARGE SCALE GENOMIC DNA]</scope>
    <source>
        <strain evidence="3">PB2801</strain>
    </source>
</reference>
<proteinExistence type="predicted"/>
<dbReference type="Proteomes" id="UP000008068">
    <property type="component" value="Unassembled WGS sequence"/>
</dbReference>
<sequence>MSGSSYNNHPYQPPDQYGASSSGYYQHPQESQQPMHSPQGYHGNYDLGSPNSQNQYNQPPPPILNNTGMQAVSLVYPPPALVPIQPVVTEENDVMGYRIGPVLLPAEVVMSIMHMTVPNQPPPSAINQQNISMGQLHQTDAIHGEDSDRDSDSSFRFSERIYLEELNKFPLGRKIVEENDELRNLLSGMARDMVQMKKQLIVMEGRLESLCLSKTDQSTQTQHVEKESSNGKPSDQAPGSLDLTDRENINKDLGDGETQTIEIKKGEAPKSSEAAPRVQQITTESNKLDGNTDIPKEFASEESAARKMITEHASTVEIVKVTSSDDVTPTAPPKHGNFTKAEYAHVVQTAAASSQPITYIATK</sequence>
<dbReference type="HOGENOM" id="CLU_763399_0_0_1"/>
<feature type="region of interest" description="Disordered" evidence="1">
    <location>
        <begin position="1"/>
        <end position="65"/>
    </location>
</feature>
<protein>
    <submittedName>
        <fullName evidence="2">Uncharacterized protein</fullName>
    </submittedName>
</protein>
<gene>
    <name evidence="2" type="ORF">CAEBREN_12841</name>
</gene>
<feature type="compositionally biased region" description="Polar residues" evidence="1">
    <location>
        <begin position="18"/>
        <end position="36"/>
    </location>
</feature>
<feature type="compositionally biased region" description="Polar residues" evidence="1">
    <location>
        <begin position="1"/>
        <end position="10"/>
    </location>
</feature>
<feature type="compositionally biased region" description="Basic and acidic residues" evidence="1">
    <location>
        <begin position="243"/>
        <end position="254"/>
    </location>
</feature>
<evidence type="ECO:0000313" key="2">
    <source>
        <dbReference type="EMBL" id="EGT47592.1"/>
    </source>
</evidence>
<evidence type="ECO:0000256" key="1">
    <source>
        <dbReference type="SAM" id="MobiDB-lite"/>
    </source>
</evidence>
<dbReference type="EMBL" id="GL379820">
    <property type="protein sequence ID" value="EGT47592.1"/>
    <property type="molecule type" value="Genomic_DNA"/>
</dbReference>
<organism evidence="3">
    <name type="scientific">Caenorhabditis brenneri</name>
    <name type="common">Nematode worm</name>
    <dbReference type="NCBI Taxonomy" id="135651"/>
    <lineage>
        <taxon>Eukaryota</taxon>
        <taxon>Metazoa</taxon>
        <taxon>Ecdysozoa</taxon>
        <taxon>Nematoda</taxon>
        <taxon>Chromadorea</taxon>
        <taxon>Rhabditida</taxon>
        <taxon>Rhabditina</taxon>
        <taxon>Rhabditomorpha</taxon>
        <taxon>Rhabditoidea</taxon>
        <taxon>Rhabditidae</taxon>
        <taxon>Peloderinae</taxon>
        <taxon>Caenorhabditis</taxon>
    </lineage>
</organism>
<accession>G0MY65</accession>
<dbReference type="InParanoid" id="G0MY65"/>
<evidence type="ECO:0000313" key="3">
    <source>
        <dbReference type="Proteomes" id="UP000008068"/>
    </source>
</evidence>
<keyword evidence="3" id="KW-1185">Reference proteome</keyword>
<feature type="region of interest" description="Disordered" evidence="1">
    <location>
        <begin position="214"/>
        <end position="294"/>
    </location>
</feature>
<feature type="compositionally biased region" description="Polar residues" evidence="1">
    <location>
        <begin position="279"/>
        <end position="289"/>
    </location>
</feature>